<dbReference type="Proteomes" id="UP000259273">
    <property type="component" value="Unassembled WGS sequence"/>
</dbReference>
<name>A0A3C1KNS4_9GAMM</name>
<reference evidence="1 2" key="1">
    <citation type="journal article" date="2018" name="Nat. Biotechnol.">
        <title>A standardized bacterial taxonomy based on genome phylogeny substantially revises the tree of life.</title>
        <authorList>
            <person name="Parks D.H."/>
            <person name="Chuvochina M."/>
            <person name="Waite D.W."/>
            <person name="Rinke C."/>
            <person name="Skarshewski A."/>
            <person name="Chaumeil P.A."/>
            <person name="Hugenholtz P."/>
        </authorList>
    </citation>
    <scope>NUCLEOTIDE SEQUENCE [LARGE SCALE GENOMIC DNA]</scope>
    <source>
        <strain evidence="1">UBA9158</strain>
    </source>
</reference>
<dbReference type="AlphaFoldDB" id="A0A3C1KNS4"/>
<dbReference type="EMBL" id="DMND01000140">
    <property type="protein sequence ID" value="HAN28113.1"/>
    <property type="molecule type" value="Genomic_DNA"/>
</dbReference>
<evidence type="ECO:0000313" key="1">
    <source>
        <dbReference type="EMBL" id="HAN28113.1"/>
    </source>
</evidence>
<feature type="non-terminal residue" evidence="1">
    <location>
        <position position="63"/>
    </location>
</feature>
<evidence type="ECO:0008006" key="3">
    <source>
        <dbReference type="Google" id="ProtNLM"/>
    </source>
</evidence>
<protein>
    <recommendedName>
        <fullName evidence="3">Heme biosynthesis protein HemY</fullName>
    </recommendedName>
</protein>
<accession>A0A3C1KNS4</accession>
<sequence length="63" mass="6695">MPQVEAASDTLLAQALAFRAQGDWSRALACLTRANAQRPSASLQQQLVDWRIEAGRSPSAAAA</sequence>
<organism evidence="1 2">
    <name type="scientific">Haliea salexigens</name>
    <dbReference type="NCBI Taxonomy" id="287487"/>
    <lineage>
        <taxon>Bacteria</taxon>
        <taxon>Pseudomonadati</taxon>
        <taxon>Pseudomonadota</taxon>
        <taxon>Gammaproteobacteria</taxon>
        <taxon>Cellvibrionales</taxon>
        <taxon>Halieaceae</taxon>
        <taxon>Haliea</taxon>
    </lineage>
</organism>
<proteinExistence type="predicted"/>
<comment type="caution">
    <text evidence="1">The sequence shown here is derived from an EMBL/GenBank/DDBJ whole genome shotgun (WGS) entry which is preliminary data.</text>
</comment>
<gene>
    <name evidence="1" type="ORF">DCP75_10430</name>
</gene>
<evidence type="ECO:0000313" key="2">
    <source>
        <dbReference type="Proteomes" id="UP000259273"/>
    </source>
</evidence>